<dbReference type="InterPro" id="IPR053745">
    <property type="entry name" value="Viral_Tail_Comp_sf"/>
</dbReference>
<dbReference type="Proteomes" id="UP001652503">
    <property type="component" value="Unassembled WGS sequence"/>
</dbReference>
<dbReference type="Gene3D" id="3.30.2000.30">
    <property type="match status" value="1"/>
</dbReference>
<dbReference type="Pfam" id="PF11367">
    <property type="entry name" value="Tail_completion_gp17"/>
    <property type="match status" value="1"/>
</dbReference>
<evidence type="ECO:0000313" key="1">
    <source>
        <dbReference type="EMBL" id="MCV2864630.1"/>
    </source>
</evidence>
<dbReference type="RefSeq" id="WP_263721146.1">
    <property type="nucleotide sequence ID" value="NZ_JAOWLA010000006.1"/>
</dbReference>
<protein>
    <submittedName>
        <fullName evidence="1">DUF3168 domain-containing protein</fullName>
    </submittedName>
</protein>
<gene>
    <name evidence="1" type="ORF">OE647_07755</name>
</gene>
<dbReference type="InterPro" id="IPR021508">
    <property type="entry name" value="Gp17-like"/>
</dbReference>
<sequence length="135" mass="14077">MSYAMAAALQTAVYARLAGDGALGALVPGAIYDAAPPGTAAGTYISLGPEDARDASDQVGRGAFHEFVVSVVTDAAGFQTAKLVAAAVSDALDGAPLVLSRGRLVGLWFLRARARRVEEADVRRIDLTFRARVEE</sequence>
<keyword evidence="2" id="KW-1185">Reference proteome</keyword>
<name>A0ABT2Z0G8_9RHOB</name>
<reference evidence="1 2" key="1">
    <citation type="submission" date="2022-10" db="EMBL/GenBank/DDBJ databases">
        <title>Defluviimonas sp. nov., isolated from ocean surface water.</title>
        <authorList>
            <person name="He W."/>
            <person name="Wang L."/>
            <person name="Zhang D.-F."/>
        </authorList>
    </citation>
    <scope>NUCLEOTIDE SEQUENCE [LARGE SCALE GENOMIC DNA]</scope>
    <source>
        <strain evidence="1 2">WL0075</strain>
    </source>
</reference>
<comment type="caution">
    <text evidence="1">The sequence shown here is derived from an EMBL/GenBank/DDBJ whole genome shotgun (WGS) entry which is preliminary data.</text>
</comment>
<accession>A0ABT2Z0G8</accession>
<proteinExistence type="predicted"/>
<dbReference type="EMBL" id="JAOWLA010000006">
    <property type="protein sequence ID" value="MCV2864630.1"/>
    <property type="molecule type" value="Genomic_DNA"/>
</dbReference>
<evidence type="ECO:0000313" key="2">
    <source>
        <dbReference type="Proteomes" id="UP001652503"/>
    </source>
</evidence>
<organism evidence="1 2">
    <name type="scientific">Albidovulum sediminicola</name>
    <dbReference type="NCBI Taxonomy" id="2984331"/>
    <lineage>
        <taxon>Bacteria</taxon>
        <taxon>Pseudomonadati</taxon>
        <taxon>Pseudomonadota</taxon>
        <taxon>Alphaproteobacteria</taxon>
        <taxon>Rhodobacterales</taxon>
        <taxon>Paracoccaceae</taxon>
        <taxon>Albidovulum</taxon>
    </lineage>
</organism>